<dbReference type="EMBL" id="JAPXFL010000012">
    <property type="protein sequence ID" value="KAK9498783.1"/>
    <property type="molecule type" value="Genomic_DNA"/>
</dbReference>
<evidence type="ECO:0000256" key="2">
    <source>
        <dbReference type="ARBA" id="ARBA00008489"/>
    </source>
</evidence>
<dbReference type="Pfam" id="PF18151">
    <property type="entry name" value="DUF5601"/>
    <property type="match status" value="1"/>
</dbReference>
<dbReference type="Gene3D" id="1.20.1050.80">
    <property type="entry name" value="VPS9 domain"/>
    <property type="match status" value="1"/>
</dbReference>
<evidence type="ECO:0000256" key="7">
    <source>
        <dbReference type="ARBA" id="ARBA00053914"/>
    </source>
</evidence>
<dbReference type="InterPro" id="IPR045046">
    <property type="entry name" value="Vps9-like"/>
</dbReference>
<feature type="compositionally biased region" description="Polar residues" evidence="9">
    <location>
        <begin position="483"/>
        <end position="492"/>
    </location>
</feature>
<evidence type="ECO:0000256" key="8">
    <source>
        <dbReference type="ARBA" id="ARBA00068997"/>
    </source>
</evidence>
<dbReference type="InterPro" id="IPR003123">
    <property type="entry name" value="VPS9"/>
</dbReference>
<dbReference type="InterPro" id="IPR001936">
    <property type="entry name" value="RasGAP_dom"/>
</dbReference>
<dbReference type="GO" id="GO:0016020">
    <property type="term" value="C:membrane"/>
    <property type="evidence" value="ECO:0007669"/>
    <property type="project" value="UniProtKB-SubCell"/>
</dbReference>
<keyword evidence="3" id="KW-0343">GTPase activation</keyword>
<evidence type="ECO:0000259" key="11">
    <source>
        <dbReference type="PROSITE" id="PS51205"/>
    </source>
</evidence>
<accession>A0AAW1CPN8</accession>
<feature type="compositionally biased region" description="Polar residues" evidence="9">
    <location>
        <begin position="600"/>
        <end position="629"/>
    </location>
</feature>
<protein>
    <recommendedName>
        <fullName evidence="8">Receptor-mediated endocytosis protein 6 homolog</fullName>
    </recommendedName>
</protein>
<dbReference type="PANTHER" id="PTHR23101">
    <property type="entry name" value="RAB GDP/GTP EXCHANGE FACTOR"/>
    <property type="match status" value="1"/>
</dbReference>
<dbReference type="SUPFAM" id="SSF48350">
    <property type="entry name" value="GTPase activation domain, GAP"/>
    <property type="match status" value="1"/>
</dbReference>
<feature type="region of interest" description="Disordered" evidence="9">
    <location>
        <begin position="454"/>
        <end position="496"/>
    </location>
</feature>
<dbReference type="SMART" id="SM00167">
    <property type="entry name" value="VPS9"/>
    <property type="match status" value="1"/>
</dbReference>
<comment type="function">
    <text evidence="7">Acts both as a GTPase-activating protein (GAP) and a guanine nucleotide exchange factor (GEF), and participates in endocytosis.</text>
</comment>
<feature type="region of interest" description="Disordered" evidence="9">
    <location>
        <begin position="1057"/>
        <end position="1098"/>
    </location>
</feature>
<feature type="region of interest" description="Disordered" evidence="9">
    <location>
        <begin position="857"/>
        <end position="884"/>
    </location>
</feature>
<feature type="compositionally biased region" description="Basic and acidic residues" evidence="9">
    <location>
        <begin position="1082"/>
        <end position="1092"/>
    </location>
</feature>
<evidence type="ECO:0000256" key="9">
    <source>
        <dbReference type="SAM" id="MobiDB-lite"/>
    </source>
</evidence>
<dbReference type="GO" id="GO:0031267">
    <property type="term" value="F:small GTPase binding"/>
    <property type="evidence" value="ECO:0007669"/>
    <property type="project" value="TreeGrafter"/>
</dbReference>
<dbReference type="GO" id="GO:0005085">
    <property type="term" value="F:guanyl-nucleotide exchange factor activity"/>
    <property type="evidence" value="ECO:0007669"/>
    <property type="project" value="UniProtKB-KW"/>
</dbReference>
<feature type="region of interest" description="Disordered" evidence="9">
    <location>
        <begin position="534"/>
        <end position="634"/>
    </location>
</feature>
<feature type="compositionally biased region" description="Polar residues" evidence="9">
    <location>
        <begin position="977"/>
        <end position="987"/>
    </location>
</feature>
<dbReference type="InterPro" id="IPR037191">
    <property type="entry name" value="VPS9_dom_sf"/>
</dbReference>
<dbReference type="FunFam" id="1.20.1050.80:FF:000001">
    <property type="entry name" value="GTPase-activating protein and VPS9 domain-containing protein 1 isoform X1"/>
    <property type="match status" value="1"/>
</dbReference>
<dbReference type="GO" id="GO:0005829">
    <property type="term" value="C:cytosol"/>
    <property type="evidence" value="ECO:0007669"/>
    <property type="project" value="TreeGrafter"/>
</dbReference>
<dbReference type="GO" id="GO:0030139">
    <property type="term" value="C:endocytic vesicle"/>
    <property type="evidence" value="ECO:0007669"/>
    <property type="project" value="TreeGrafter"/>
</dbReference>
<dbReference type="Proteomes" id="UP001461498">
    <property type="component" value="Unassembled WGS sequence"/>
</dbReference>
<dbReference type="CDD" id="cd05129">
    <property type="entry name" value="RasGAP_RAP6"/>
    <property type="match status" value="1"/>
</dbReference>
<feature type="compositionally biased region" description="Basic and acidic residues" evidence="9">
    <location>
        <begin position="1058"/>
        <end position="1067"/>
    </location>
</feature>
<proteinExistence type="inferred from homology"/>
<dbReference type="InterPro" id="IPR041545">
    <property type="entry name" value="DUF5601"/>
</dbReference>
<feature type="region of interest" description="Disordered" evidence="9">
    <location>
        <begin position="743"/>
        <end position="807"/>
    </location>
</feature>
<comment type="similarity">
    <text evidence="2">Belongs to the GAPVD1 family.</text>
</comment>
<dbReference type="Gene3D" id="1.10.246.120">
    <property type="match status" value="1"/>
</dbReference>
<organism evidence="12 13">
    <name type="scientific">Rhynocoris fuscipes</name>
    <dbReference type="NCBI Taxonomy" id="488301"/>
    <lineage>
        <taxon>Eukaryota</taxon>
        <taxon>Metazoa</taxon>
        <taxon>Ecdysozoa</taxon>
        <taxon>Arthropoda</taxon>
        <taxon>Hexapoda</taxon>
        <taxon>Insecta</taxon>
        <taxon>Pterygota</taxon>
        <taxon>Neoptera</taxon>
        <taxon>Paraneoptera</taxon>
        <taxon>Hemiptera</taxon>
        <taxon>Heteroptera</taxon>
        <taxon>Panheteroptera</taxon>
        <taxon>Cimicomorpha</taxon>
        <taxon>Reduviidae</taxon>
        <taxon>Harpactorinae</taxon>
        <taxon>Harpactorini</taxon>
        <taxon>Rhynocoris</taxon>
    </lineage>
</organism>
<evidence type="ECO:0000256" key="6">
    <source>
        <dbReference type="ARBA" id="ARBA00023136"/>
    </source>
</evidence>
<feature type="compositionally biased region" description="Basic and acidic residues" evidence="9">
    <location>
        <begin position="997"/>
        <end position="1013"/>
    </location>
</feature>
<sequence>MEPNPLLWDIVELATQLRQERLFVNSEQALLLDLNEKVLTASSKLAQVSWVTSQQRLNLNKLVLSCPDSSPAHCCRKANSLDSTKFIDAQIKLGFQKCTTYGEMLYQLRDSPELVARCLAAGDRCLPEEMPNIVHSLVTGLYTSCVLPKDKNTVLKILSHLITLQLIQSEMPRRLLRQGACAFSRLYSAFHESLFSAKLYLTAALHSPIMQLLMMEEKYLDIDPEKIALRLEEKMKRPESEINDGYKIDVESHRASTLKSLVSITNVFINSINDNLHCFPSSVCWLVNQIYTRLTKANTISEKEVFAMCSDLVFTLFICPAIVKPEPYGITDVPISPVARSNLIQVAQIIQMLAMRKFQSVDPKLEDLYSKFDKDCISSIIETMIESCLTEEPNLDDNGKFEGLSRNAALFTESELNSLVNFLRTVCNETNTDDSKLQKELSTLLNNIPSQAINGHVKSANSSPERTSKKPSILSKGKGRVQNGINSNTENISPEEEDLTAGSVVLVIPFDPNSETALGLVSEQKILAMGKECDVDRNEKRTKTEKTERTEGQEKRTRFSLSHDDGSIGNTSDNLEVVSEAPSNHSVASSLELETEDQNDNLSDMVSANVSGRGSPNISGRDTPSSQITEGEEVVPVGSSVRVEFNPPPRHKISNQPRFDIDDKFGKFEIKTLIEGADETFSLVSDTWSTDVLASDSEILEQPAQPQSLLTEPLPTIAQVGDALETASEAWSTDVMVSDYERMTEVDTDDTASVARSDDTGRSEVESRGEPEITEEAALLSPPTVPVSGGNLFRVPEPRDSSSSRIVSETVGACTPHNITGKGGARSDYRRRTVEYIDSNRNLYSKLGAFRGAADENVDKTDGKNVGAATNSPTHSAAPNLDGSPIHTSALLPPPSSSKINFKQPAQPITNNEVSSLFEDRIDRDNAIGGSSGSCFSACSSSSGSSISARNSTTEINTISAPPIVLQNGSAVIQQETSNVPKQSQTGAIPKSISFDKTAERGDKESLDEDGKPKRSFFRSFKLPFKNRRGKSFRSEFYDTPGGGVDNEICPPLRLRRGLSEESRSTRMNDTSDDILAKYRGQRNETDSDSSKSKATNSVESGAVINEKPVIVDKCYDLFEDARKKLRLALSTTEVQQLPESLPMRQAWVRKDNELVAFLQLQLAEAINLQDNCLIPQLYETLRCIKMLTDADCRKLFECLKEDYKNRMPYNTYLIKCRQSLLSTLSHVQRLMERVIRDRTVVLEFLMAMCVRLFLERRESQLAKFITEFQSLSLADEKSDLLDSFLTTLSAEMERDHIWRSASEEQLNQAKLTVERSLFSRVYVPAMFPNGDGDVSRDQVLQDHIAKLARVITPDHKDLRIPQMFHGECPWLSAQAEIAKMGAYRSPKDKLRCALRCITTIINLLSITCIPAADDLMPVLVYVLIMANPGSLLSTVEYVTSFYGNRLEGEEQYYWTQFCSAIEFIKTMDYVIGD</sequence>
<comment type="subcellular location">
    <subcellularLocation>
        <location evidence="1">Membrane</location>
        <topology evidence="1">Peripheral membrane protein</topology>
    </subcellularLocation>
</comment>
<keyword evidence="13" id="KW-1185">Reference proteome</keyword>
<dbReference type="GO" id="GO:0051049">
    <property type="term" value="P:regulation of transport"/>
    <property type="evidence" value="ECO:0007669"/>
    <property type="project" value="UniProtKB-ARBA"/>
</dbReference>
<feature type="domain" description="VPS9" evidence="11">
    <location>
        <begin position="1335"/>
        <end position="1474"/>
    </location>
</feature>
<gene>
    <name evidence="12" type="ORF">O3M35_003344</name>
</gene>
<keyword evidence="4" id="KW-0254">Endocytosis</keyword>
<feature type="region of interest" description="Disordered" evidence="9">
    <location>
        <begin position="977"/>
        <end position="1013"/>
    </location>
</feature>
<feature type="compositionally biased region" description="Basic and acidic residues" evidence="9">
    <location>
        <begin position="534"/>
        <end position="566"/>
    </location>
</feature>
<evidence type="ECO:0000256" key="1">
    <source>
        <dbReference type="ARBA" id="ARBA00004170"/>
    </source>
</evidence>
<feature type="compositionally biased region" description="Polar residues" evidence="9">
    <location>
        <begin position="868"/>
        <end position="877"/>
    </location>
</feature>
<dbReference type="Pfam" id="PF02204">
    <property type="entry name" value="VPS9"/>
    <property type="match status" value="1"/>
</dbReference>
<dbReference type="InterPro" id="IPR008936">
    <property type="entry name" value="Rho_GTPase_activation_prot"/>
</dbReference>
<evidence type="ECO:0000256" key="5">
    <source>
        <dbReference type="ARBA" id="ARBA00022658"/>
    </source>
</evidence>
<evidence type="ECO:0000313" key="12">
    <source>
        <dbReference type="EMBL" id="KAK9498783.1"/>
    </source>
</evidence>
<dbReference type="GO" id="GO:0005096">
    <property type="term" value="F:GTPase activator activity"/>
    <property type="evidence" value="ECO:0007669"/>
    <property type="project" value="UniProtKB-KW"/>
</dbReference>
<evidence type="ECO:0000313" key="13">
    <source>
        <dbReference type="Proteomes" id="UP001461498"/>
    </source>
</evidence>
<keyword evidence="5" id="KW-0344">Guanine-nucleotide releasing factor</keyword>
<evidence type="ECO:0000256" key="3">
    <source>
        <dbReference type="ARBA" id="ARBA00022468"/>
    </source>
</evidence>
<evidence type="ECO:0000256" key="4">
    <source>
        <dbReference type="ARBA" id="ARBA00022583"/>
    </source>
</evidence>
<dbReference type="Gene3D" id="1.10.506.10">
    <property type="entry name" value="GTPase Activation - p120gap, domain 1"/>
    <property type="match status" value="1"/>
</dbReference>
<keyword evidence="6" id="KW-0472">Membrane</keyword>
<dbReference type="Pfam" id="PF00616">
    <property type="entry name" value="RasGAP"/>
    <property type="match status" value="1"/>
</dbReference>
<dbReference type="SMART" id="SM00323">
    <property type="entry name" value="RasGAP"/>
    <property type="match status" value="1"/>
</dbReference>
<dbReference type="SUPFAM" id="SSF109993">
    <property type="entry name" value="VPS9 domain"/>
    <property type="match status" value="1"/>
</dbReference>
<name>A0AAW1CPN8_9HEMI</name>
<evidence type="ECO:0000259" key="10">
    <source>
        <dbReference type="PROSITE" id="PS50018"/>
    </source>
</evidence>
<dbReference type="GO" id="GO:0006897">
    <property type="term" value="P:endocytosis"/>
    <property type="evidence" value="ECO:0007669"/>
    <property type="project" value="UniProtKB-KW"/>
</dbReference>
<comment type="caution">
    <text evidence="12">The sequence shown here is derived from an EMBL/GenBank/DDBJ whole genome shotgun (WGS) entry which is preliminary data.</text>
</comment>
<feature type="compositionally biased region" description="Polar residues" evidence="9">
    <location>
        <begin position="454"/>
        <end position="465"/>
    </location>
</feature>
<dbReference type="PROSITE" id="PS50018">
    <property type="entry name" value="RAS_GTPASE_ACTIV_2"/>
    <property type="match status" value="1"/>
</dbReference>
<reference evidence="12 13" key="1">
    <citation type="submission" date="2022-12" db="EMBL/GenBank/DDBJ databases">
        <title>Chromosome-level genome assembly of true bugs.</title>
        <authorList>
            <person name="Ma L."/>
            <person name="Li H."/>
        </authorList>
    </citation>
    <scope>NUCLEOTIDE SEQUENCE [LARGE SCALE GENOMIC DNA]</scope>
    <source>
        <strain evidence="12">Lab_2022b</strain>
    </source>
</reference>
<dbReference type="PROSITE" id="PS51205">
    <property type="entry name" value="VPS9"/>
    <property type="match status" value="1"/>
</dbReference>
<feature type="compositionally biased region" description="Basic and acidic residues" evidence="9">
    <location>
        <begin position="756"/>
        <end position="771"/>
    </location>
</feature>
<dbReference type="PANTHER" id="PTHR23101:SF25">
    <property type="entry name" value="GTPASE-ACTIVATING PROTEIN AND VPS9 DOMAIN-CONTAINING PROTEIN 1"/>
    <property type="match status" value="1"/>
</dbReference>
<feature type="domain" description="Ras-GAP" evidence="10">
    <location>
        <begin position="149"/>
        <end position="355"/>
    </location>
</feature>